<evidence type="ECO:0000256" key="4">
    <source>
        <dbReference type="ARBA" id="ARBA00023157"/>
    </source>
</evidence>
<dbReference type="GO" id="GO:0005509">
    <property type="term" value="F:calcium ion binding"/>
    <property type="evidence" value="ECO:0007669"/>
    <property type="project" value="InterPro"/>
</dbReference>
<reference evidence="9 10" key="1">
    <citation type="submission" date="2017-03" db="EMBL/GenBank/DDBJ databases">
        <title>Genome Survey of Euroglyphus maynei.</title>
        <authorList>
            <person name="Arlian L.G."/>
            <person name="Morgan M.S."/>
            <person name="Rider S.D."/>
        </authorList>
    </citation>
    <scope>NUCLEOTIDE SEQUENCE [LARGE SCALE GENOMIC DNA]</scope>
    <source>
        <strain evidence="9">Arlian Lab</strain>
        <tissue evidence="9">Whole body</tissue>
    </source>
</reference>
<feature type="disulfide bond" evidence="6">
    <location>
        <begin position="91"/>
        <end position="100"/>
    </location>
</feature>
<protein>
    <recommendedName>
        <fullName evidence="8">EGF-like domain-containing protein</fullName>
    </recommendedName>
</protein>
<evidence type="ECO:0000256" key="3">
    <source>
        <dbReference type="ARBA" id="ARBA00022737"/>
    </source>
</evidence>
<dbReference type="OrthoDB" id="6406940at2759"/>
<name>A0A1Y3AP57_EURMA</name>
<dbReference type="EMBL" id="MUJZ01066667">
    <property type="protein sequence ID" value="OTF70220.1"/>
    <property type="molecule type" value="Genomic_DNA"/>
</dbReference>
<accession>A0A1Y3AP57</accession>
<dbReference type="Gene3D" id="2.10.25.10">
    <property type="entry name" value="Laminin"/>
    <property type="match status" value="3"/>
</dbReference>
<dbReference type="PRINTS" id="PR00010">
    <property type="entry name" value="EGFBLOOD"/>
</dbReference>
<keyword evidence="3" id="KW-0677">Repeat</keyword>
<proteinExistence type="predicted"/>
<dbReference type="CDD" id="cd00054">
    <property type="entry name" value="EGF_CA"/>
    <property type="match status" value="2"/>
</dbReference>
<keyword evidence="10" id="KW-1185">Reference proteome</keyword>
<dbReference type="InterPro" id="IPR000152">
    <property type="entry name" value="EGF-type_Asp/Asn_hydroxyl_site"/>
</dbReference>
<evidence type="ECO:0000256" key="1">
    <source>
        <dbReference type="ARBA" id="ARBA00022536"/>
    </source>
</evidence>
<feature type="domain" description="EGF-like" evidence="8">
    <location>
        <begin position="103"/>
        <end position="139"/>
    </location>
</feature>
<dbReference type="SMART" id="SM00181">
    <property type="entry name" value="EGF"/>
    <property type="match status" value="3"/>
</dbReference>
<dbReference type="Proteomes" id="UP000194236">
    <property type="component" value="Unassembled WGS sequence"/>
</dbReference>
<keyword evidence="1 6" id="KW-0245">EGF-like domain</keyword>
<dbReference type="FunFam" id="2.10.25.10:FF:000472">
    <property type="entry name" value="Uncharacterized protein, isoform A"/>
    <property type="match status" value="1"/>
</dbReference>
<organism evidence="9 10">
    <name type="scientific">Euroglyphus maynei</name>
    <name type="common">Mayne's house dust mite</name>
    <dbReference type="NCBI Taxonomy" id="6958"/>
    <lineage>
        <taxon>Eukaryota</taxon>
        <taxon>Metazoa</taxon>
        <taxon>Ecdysozoa</taxon>
        <taxon>Arthropoda</taxon>
        <taxon>Chelicerata</taxon>
        <taxon>Arachnida</taxon>
        <taxon>Acari</taxon>
        <taxon>Acariformes</taxon>
        <taxon>Sarcoptiformes</taxon>
        <taxon>Astigmata</taxon>
        <taxon>Psoroptidia</taxon>
        <taxon>Analgoidea</taxon>
        <taxon>Pyroglyphidae</taxon>
        <taxon>Pyroglyphinae</taxon>
        <taxon>Euroglyphus</taxon>
    </lineage>
</organism>
<dbReference type="PROSITE" id="PS01187">
    <property type="entry name" value="EGF_CA"/>
    <property type="match status" value="1"/>
</dbReference>
<dbReference type="SMART" id="SM00179">
    <property type="entry name" value="EGF_CA"/>
    <property type="match status" value="2"/>
</dbReference>
<evidence type="ECO:0000256" key="2">
    <source>
        <dbReference type="ARBA" id="ARBA00022729"/>
    </source>
</evidence>
<dbReference type="Pfam" id="PF00008">
    <property type="entry name" value="EGF"/>
    <property type="match status" value="2"/>
</dbReference>
<evidence type="ECO:0000313" key="10">
    <source>
        <dbReference type="Proteomes" id="UP000194236"/>
    </source>
</evidence>
<keyword evidence="4 6" id="KW-1015">Disulfide bond</keyword>
<evidence type="ECO:0000256" key="7">
    <source>
        <dbReference type="SAM" id="SignalP"/>
    </source>
</evidence>
<evidence type="ECO:0000256" key="5">
    <source>
        <dbReference type="ARBA" id="ARBA00023180"/>
    </source>
</evidence>
<evidence type="ECO:0000313" key="9">
    <source>
        <dbReference type="EMBL" id="OTF70220.1"/>
    </source>
</evidence>
<dbReference type="AlphaFoldDB" id="A0A1Y3AP57"/>
<feature type="chain" id="PRO_5013164229" description="EGF-like domain-containing protein" evidence="7">
    <location>
        <begin position="22"/>
        <end position="146"/>
    </location>
</feature>
<dbReference type="PANTHER" id="PTHR12916">
    <property type="entry name" value="CYTOCHROME C OXIDASE POLYPEPTIDE VIC-2"/>
    <property type="match status" value="1"/>
</dbReference>
<feature type="non-terminal residue" evidence="9">
    <location>
        <position position="146"/>
    </location>
</feature>
<feature type="signal peptide" evidence="7">
    <location>
        <begin position="1"/>
        <end position="21"/>
    </location>
</feature>
<feature type="disulfide bond" evidence="6">
    <location>
        <begin position="129"/>
        <end position="138"/>
    </location>
</feature>
<keyword evidence="2 7" id="KW-0732">Signal</keyword>
<dbReference type="InterPro" id="IPR001881">
    <property type="entry name" value="EGF-like_Ca-bd_dom"/>
</dbReference>
<dbReference type="SUPFAM" id="SSF57196">
    <property type="entry name" value="EGF/Laminin"/>
    <property type="match status" value="3"/>
</dbReference>
<dbReference type="PROSITE" id="PS00010">
    <property type="entry name" value="ASX_HYDROXYL"/>
    <property type="match status" value="1"/>
</dbReference>
<feature type="domain" description="EGF-like" evidence="8">
    <location>
        <begin position="63"/>
        <end position="101"/>
    </location>
</feature>
<evidence type="ECO:0000256" key="6">
    <source>
        <dbReference type="PROSITE-ProRule" id="PRU00076"/>
    </source>
</evidence>
<dbReference type="InterPro" id="IPR000742">
    <property type="entry name" value="EGF"/>
</dbReference>
<dbReference type="PANTHER" id="PTHR12916:SF4">
    <property type="entry name" value="UNINFLATABLE, ISOFORM C"/>
    <property type="match status" value="1"/>
</dbReference>
<dbReference type="PROSITE" id="PS50026">
    <property type="entry name" value="EGF_3"/>
    <property type="match status" value="2"/>
</dbReference>
<evidence type="ECO:0000259" key="8">
    <source>
        <dbReference type="PROSITE" id="PS50026"/>
    </source>
</evidence>
<comment type="caution">
    <text evidence="6">Lacks conserved residue(s) required for the propagation of feature annotation.</text>
</comment>
<gene>
    <name evidence="9" type="ORF">BLA29_006204</name>
</gene>
<dbReference type="InterPro" id="IPR018097">
    <property type="entry name" value="EGF_Ca-bd_CS"/>
</dbReference>
<dbReference type="PROSITE" id="PS01186">
    <property type="entry name" value="EGF_2"/>
    <property type="match status" value="2"/>
</dbReference>
<keyword evidence="5" id="KW-0325">Glycoprotein</keyword>
<comment type="caution">
    <text evidence="9">The sequence shown here is derived from an EMBL/GenBank/DDBJ whole genome shotgun (WGS) entry which is preliminary data.</text>
</comment>
<dbReference type="PROSITE" id="PS00022">
    <property type="entry name" value="EGF_1"/>
    <property type="match status" value="3"/>
</dbReference>
<sequence>MNESYNRIIFIIIWLIIKINATNNDKNCPCINGICSSNDDGHHQESIKCFCQDGYTGNDCSINFDECLPGRNPCHNDAICVNDVPEVRCICPAGICGKYCEMEIDECQPNPCRNGATCIDKINGFECKCPIGYDGLQCEIDVDACH</sequence>